<evidence type="ECO:0000313" key="2">
    <source>
        <dbReference type="EMBL" id="KAK4099926.1"/>
    </source>
</evidence>
<reference evidence="2" key="1">
    <citation type="journal article" date="2023" name="Mol. Phylogenet. Evol.">
        <title>Genome-scale phylogeny and comparative genomics of the fungal order Sordariales.</title>
        <authorList>
            <person name="Hensen N."/>
            <person name="Bonometti L."/>
            <person name="Westerberg I."/>
            <person name="Brannstrom I.O."/>
            <person name="Guillou S."/>
            <person name="Cros-Aarteil S."/>
            <person name="Calhoun S."/>
            <person name="Haridas S."/>
            <person name="Kuo A."/>
            <person name="Mondo S."/>
            <person name="Pangilinan J."/>
            <person name="Riley R."/>
            <person name="LaButti K."/>
            <person name="Andreopoulos B."/>
            <person name="Lipzen A."/>
            <person name="Chen C."/>
            <person name="Yan M."/>
            <person name="Daum C."/>
            <person name="Ng V."/>
            <person name="Clum A."/>
            <person name="Steindorff A."/>
            <person name="Ohm R.A."/>
            <person name="Martin F."/>
            <person name="Silar P."/>
            <person name="Natvig D.O."/>
            <person name="Lalanne C."/>
            <person name="Gautier V."/>
            <person name="Ament-Velasquez S.L."/>
            <person name="Kruys A."/>
            <person name="Hutchinson M.I."/>
            <person name="Powell A.J."/>
            <person name="Barry K."/>
            <person name="Miller A.N."/>
            <person name="Grigoriev I.V."/>
            <person name="Debuchy R."/>
            <person name="Gladieux P."/>
            <person name="Hiltunen Thoren M."/>
            <person name="Johannesson H."/>
        </authorList>
    </citation>
    <scope>NUCLEOTIDE SEQUENCE</scope>
    <source>
        <strain evidence="2">CBS 757.83</strain>
    </source>
</reference>
<dbReference type="EMBL" id="MU863645">
    <property type="protein sequence ID" value="KAK4099926.1"/>
    <property type="molecule type" value="Genomic_DNA"/>
</dbReference>
<sequence length="534" mass="58681">MCQPPAEGAVRDMLGPAVSPENSIENIRAVPSLRPQRIFEVVLSDGRTLHLVLPSLTMWRPLRSEQDTVSSEAAVVRWIRDAVSHQEERATSTTMQPHDPRQRHQKDQPSSSSISATPNSDLDLPPLPLLLPTLLHHDQKSHLPESSFAVYVPVPGTPLALLPSTPWRSAQRAVDHQLGALFRTLASLTSPTGRFGPLAAVVANNNTKYSSSTHSTSRKRNRRQRKGSRSRIRTTATPPPAATSPPSASASASASAAAAAALPKVLVEGGLSATGGAGTWSVAFHSMLEGVLRDGEDMAVVMAYSAMRRQLRRLGHVLDDVRVGRLVPVDFMLDGVGKEMQKMADTQAEEEDGEETPPTHTNPLHPRHRLRVTGLRDWSSCVFGDPLLAAVFSDPQQQQPPSTAFLEGFNGETKQPEPAHRHDTPVVDPHNLPFLPCLNEAVIEAADTAWIRILLYQVYHAAARIVGEFYRPRQDSSARELEARRKLNEALARLAEVEVPDDAKRKHQRPAGEMSPAKRLRGGEERWWFDKGIK</sequence>
<comment type="caution">
    <text evidence="2">The sequence shown here is derived from an EMBL/GenBank/DDBJ whole genome shotgun (WGS) entry which is preliminary data.</text>
</comment>
<protein>
    <submittedName>
        <fullName evidence="2">Uncharacterized protein</fullName>
    </submittedName>
</protein>
<reference evidence="2" key="2">
    <citation type="submission" date="2023-05" db="EMBL/GenBank/DDBJ databases">
        <authorList>
            <consortium name="Lawrence Berkeley National Laboratory"/>
            <person name="Steindorff A."/>
            <person name="Hensen N."/>
            <person name="Bonometti L."/>
            <person name="Westerberg I."/>
            <person name="Brannstrom I.O."/>
            <person name="Guillou S."/>
            <person name="Cros-Aarteil S."/>
            <person name="Calhoun S."/>
            <person name="Haridas S."/>
            <person name="Kuo A."/>
            <person name="Mondo S."/>
            <person name="Pangilinan J."/>
            <person name="Riley R."/>
            <person name="Labutti K."/>
            <person name="Andreopoulos B."/>
            <person name="Lipzen A."/>
            <person name="Chen C."/>
            <person name="Yanf M."/>
            <person name="Daum C."/>
            <person name="Ng V."/>
            <person name="Clum A."/>
            <person name="Ohm R."/>
            <person name="Martin F."/>
            <person name="Silar P."/>
            <person name="Natvig D."/>
            <person name="Lalanne C."/>
            <person name="Gautier V."/>
            <person name="Ament-Velasquez S.L."/>
            <person name="Kruys A."/>
            <person name="Hutchinson M.I."/>
            <person name="Powell A.J."/>
            <person name="Barry K."/>
            <person name="Miller A.N."/>
            <person name="Grigoriev I.V."/>
            <person name="Debuchy R."/>
            <person name="Gladieux P."/>
            <person name="Thoren M.H."/>
            <person name="Johannesson H."/>
        </authorList>
    </citation>
    <scope>NUCLEOTIDE SEQUENCE</scope>
    <source>
        <strain evidence="2">CBS 757.83</strain>
    </source>
</reference>
<name>A0AAN6T0M6_9PEZI</name>
<organism evidence="2 3">
    <name type="scientific">Parathielavia hyrcaniae</name>
    <dbReference type="NCBI Taxonomy" id="113614"/>
    <lineage>
        <taxon>Eukaryota</taxon>
        <taxon>Fungi</taxon>
        <taxon>Dikarya</taxon>
        <taxon>Ascomycota</taxon>
        <taxon>Pezizomycotina</taxon>
        <taxon>Sordariomycetes</taxon>
        <taxon>Sordariomycetidae</taxon>
        <taxon>Sordariales</taxon>
        <taxon>Chaetomiaceae</taxon>
        <taxon>Parathielavia</taxon>
    </lineage>
</organism>
<feature type="region of interest" description="Disordered" evidence="1">
    <location>
        <begin position="499"/>
        <end position="518"/>
    </location>
</feature>
<dbReference type="AlphaFoldDB" id="A0AAN6T0M6"/>
<feature type="region of interest" description="Disordered" evidence="1">
    <location>
        <begin position="345"/>
        <end position="367"/>
    </location>
</feature>
<dbReference type="Proteomes" id="UP001305647">
    <property type="component" value="Unassembled WGS sequence"/>
</dbReference>
<evidence type="ECO:0000313" key="3">
    <source>
        <dbReference type="Proteomes" id="UP001305647"/>
    </source>
</evidence>
<feature type="compositionally biased region" description="Basic residues" evidence="1">
    <location>
        <begin position="216"/>
        <end position="232"/>
    </location>
</feature>
<feature type="region of interest" description="Disordered" evidence="1">
    <location>
        <begin position="206"/>
        <end position="250"/>
    </location>
</feature>
<gene>
    <name evidence="2" type="ORF">N658DRAFT_560034</name>
</gene>
<proteinExistence type="predicted"/>
<evidence type="ECO:0000256" key="1">
    <source>
        <dbReference type="SAM" id="MobiDB-lite"/>
    </source>
</evidence>
<feature type="compositionally biased region" description="Basic and acidic residues" evidence="1">
    <location>
        <begin position="98"/>
        <end position="107"/>
    </location>
</feature>
<keyword evidence="3" id="KW-1185">Reference proteome</keyword>
<feature type="region of interest" description="Disordered" evidence="1">
    <location>
        <begin position="85"/>
        <end position="121"/>
    </location>
</feature>
<accession>A0AAN6T0M6</accession>